<dbReference type="InterPro" id="IPR006603">
    <property type="entry name" value="PQ-loop_rpt"/>
</dbReference>
<evidence type="ECO:0000256" key="3">
    <source>
        <dbReference type="ARBA" id="ARBA00022692"/>
    </source>
</evidence>
<evidence type="ECO:0000256" key="4">
    <source>
        <dbReference type="ARBA" id="ARBA00022737"/>
    </source>
</evidence>
<evidence type="ECO:0000256" key="1">
    <source>
        <dbReference type="ARBA" id="ARBA00004141"/>
    </source>
</evidence>
<organism evidence="10 11">
    <name type="scientific">Smittium simulii</name>
    <dbReference type="NCBI Taxonomy" id="133385"/>
    <lineage>
        <taxon>Eukaryota</taxon>
        <taxon>Fungi</taxon>
        <taxon>Fungi incertae sedis</taxon>
        <taxon>Zoopagomycota</taxon>
        <taxon>Kickxellomycotina</taxon>
        <taxon>Harpellomycetes</taxon>
        <taxon>Harpellales</taxon>
        <taxon>Legeriomycetaceae</taxon>
        <taxon>Smittium</taxon>
    </lineage>
</organism>
<comment type="caution">
    <text evidence="10">The sequence shown here is derived from an EMBL/GenBank/DDBJ whole genome shotgun (WGS) entry which is preliminary data.</text>
</comment>
<keyword evidence="6 8" id="KW-0472">Membrane</keyword>
<evidence type="ECO:0000313" key="11">
    <source>
        <dbReference type="Proteomes" id="UP000245383"/>
    </source>
</evidence>
<feature type="transmembrane region" description="Helical" evidence="9">
    <location>
        <begin position="186"/>
        <end position="205"/>
    </location>
</feature>
<comment type="similarity">
    <text evidence="7 8">Belongs to the MPDU1 (TC 2.A.43.3) family.</text>
</comment>
<evidence type="ECO:0000256" key="2">
    <source>
        <dbReference type="ARBA" id="ARBA00022448"/>
    </source>
</evidence>
<dbReference type="EMBL" id="MBFR01000191">
    <property type="protein sequence ID" value="PVU91637.1"/>
    <property type="molecule type" value="Genomic_DNA"/>
</dbReference>
<reference evidence="10 11" key="1">
    <citation type="journal article" date="2018" name="MBio">
        <title>Comparative Genomics Reveals the Core Gene Toolbox for the Fungus-Insect Symbiosis.</title>
        <authorList>
            <person name="Wang Y."/>
            <person name="Stata M."/>
            <person name="Wang W."/>
            <person name="Stajich J.E."/>
            <person name="White M.M."/>
            <person name="Moncalvo J.M."/>
        </authorList>
    </citation>
    <scope>NUCLEOTIDE SEQUENCE [LARGE SCALE GENOMIC DNA]</scope>
    <source>
        <strain evidence="10 11">SWE-8-4</strain>
    </source>
</reference>
<dbReference type="Pfam" id="PF04193">
    <property type="entry name" value="PQ-loop"/>
    <property type="match status" value="2"/>
</dbReference>
<dbReference type="PIRSF" id="PIRSF023381">
    <property type="entry name" value="MannP-dilichol_defect-1p"/>
    <property type="match status" value="1"/>
</dbReference>
<evidence type="ECO:0000256" key="9">
    <source>
        <dbReference type="SAM" id="Phobius"/>
    </source>
</evidence>
<proteinExistence type="inferred from homology"/>
<protein>
    <recommendedName>
        <fullName evidence="8">Mannose-P-dolichol utilization defect 1 protein homolog</fullName>
    </recommendedName>
</protein>
<accession>A0A2T9YH30</accession>
<dbReference type="FunFam" id="1.20.1280.290:FF:000006">
    <property type="entry name" value="mannose-P-dolichol utilization defect 1 protein"/>
    <property type="match status" value="1"/>
</dbReference>
<dbReference type="Proteomes" id="UP000245383">
    <property type="component" value="Unassembled WGS sequence"/>
</dbReference>
<dbReference type="PANTHER" id="PTHR12226">
    <property type="entry name" value="MANNOSE-P-DOLICHOL UTILIZATION DEFECT 1 LEC35 -RELATED"/>
    <property type="match status" value="1"/>
</dbReference>
<keyword evidence="11" id="KW-1185">Reference proteome</keyword>
<keyword evidence="2" id="KW-0813">Transport</keyword>
<feature type="transmembrane region" description="Helical" evidence="9">
    <location>
        <begin position="211"/>
        <end position="234"/>
    </location>
</feature>
<dbReference type="Gene3D" id="1.20.1280.290">
    <property type="match status" value="2"/>
</dbReference>
<dbReference type="SMART" id="SM00679">
    <property type="entry name" value="CTNS"/>
    <property type="match status" value="2"/>
</dbReference>
<evidence type="ECO:0000256" key="6">
    <source>
        <dbReference type="ARBA" id="ARBA00023136"/>
    </source>
</evidence>
<gene>
    <name evidence="10" type="ORF">BB561_004291</name>
</gene>
<evidence type="ECO:0000256" key="5">
    <source>
        <dbReference type="ARBA" id="ARBA00022989"/>
    </source>
</evidence>
<sequence length="250" mass="27577">MSWLPLFLRAPIVSLIGENCTSIIVDDLNLFEPVCLKYSISKALGLAIVLGGCIVKLPQIFKILKARSAQGLSLSAFLLETLANIVNIAFSVRQGFPFTTYGESLFIGLQNYFITITILVLNGSEWLCMIVAALFVVVSYLLCDSSWTSTHVLSTLQTLSIPVVISSRLPQIMKIHKEKSTGQLSAFAVFNYFFGTAARVFTTFVEVDNKIILVGYLLSFFTNTILAAQMIYYWSPKSKSSKTAPKLKSG</sequence>
<keyword evidence="5 8" id="KW-1133">Transmembrane helix</keyword>
<keyword evidence="4" id="KW-0677">Repeat</keyword>
<evidence type="ECO:0000256" key="8">
    <source>
        <dbReference type="PIRNR" id="PIRNR023381"/>
    </source>
</evidence>
<keyword evidence="3 8" id="KW-0812">Transmembrane</keyword>
<evidence type="ECO:0000256" key="7">
    <source>
        <dbReference type="ARBA" id="ARBA00038475"/>
    </source>
</evidence>
<name>A0A2T9YH30_9FUNG</name>
<dbReference type="OrthoDB" id="271506at2759"/>
<evidence type="ECO:0000313" key="10">
    <source>
        <dbReference type="EMBL" id="PVU91637.1"/>
    </source>
</evidence>
<dbReference type="GO" id="GO:0016020">
    <property type="term" value="C:membrane"/>
    <property type="evidence" value="ECO:0007669"/>
    <property type="project" value="UniProtKB-SubCell"/>
</dbReference>
<dbReference type="InterPro" id="IPR016817">
    <property type="entry name" value="MannP-dilichol_defect-1"/>
</dbReference>
<comment type="subcellular location">
    <subcellularLocation>
        <location evidence="1 8">Membrane</location>
        <topology evidence="1 8">Multi-pass membrane protein</topology>
    </subcellularLocation>
</comment>
<feature type="transmembrane region" description="Helical" evidence="9">
    <location>
        <begin position="104"/>
        <end position="121"/>
    </location>
</feature>
<dbReference type="AlphaFoldDB" id="A0A2T9YH30"/>
<dbReference type="PANTHER" id="PTHR12226:SF2">
    <property type="entry name" value="MANNOSE-P-DOLICHOL UTILIZATION DEFECT 1 PROTEIN"/>
    <property type="match status" value="1"/>
</dbReference>
<feature type="transmembrane region" description="Helical" evidence="9">
    <location>
        <begin position="126"/>
        <end position="142"/>
    </location>
</feature>